<dbReference type="EMBL" id="LJCR01002383">
    <property type="protein sequence ID" value="KPV48805.1"/>
    <property type="molecule type" value="Genomic_DNA"/>
</dbReference>
<dbReference type="Proteomes" id="UP000050509">
    <property type="component" value="Unassembled WGS sequence"/>
</dbReference>
<evidence type="ECO:0000313" key="2">
    <source>
        <dbReference type="Proteomes" id="UP000050509"/>
    </source>
</evidence>
<evidence type="ECO:0000313" key="1">
    <source>
        <dbReference type="EMBL" id="KPV48805.1"/>
    </source>
</evidence>
<reference evidence="1 2" key="1">
    <citation type="submission" date="2015-09" db="EMBL/GenBank/DDBJ databases">
        <title>Draft genome sequence of Kouleothrix aurantiaca JCM 19913.</title>
        <authorList>
            <person name="Hemp J."/>
        </authorList>
    </citation>
    <scope>NUCLEOTIDE SEQUENCE [LARGE SCALE GENOMIC DNA]</scope>
    <source>
        <strain evidence="1 2">COM-B</strain>
    </source>
</reference>
<sequence>MSTQTTTRKDVRNAIVSAAQRFASLQPQWSARADLTDLAERTQAAMTAAAESLKGTKPLDTIREALATAGGLLQELEDGLAKPAAAAAPKATRTRGPAKPPEIRELFRDDEAHILVNWILDPAAPRFVVVQASTASGVADEELLVVKATRQ</sequence>
<dbReference type="AlphaFoldDB" id="A0A0N8PR33"/>
<gene>
    <name evidence="1" type="ORF">SE17_36095</name>
</gene>
<accession>A0A0N8PR33</accession>
<feature type="non-terminal residue" evidence="1">
    <location>
        <position position="151"/>
    </location>
</feature>
<name>A0A0N8PR33_9CHLR</name>
<organism evidence="1 2">
    <name type="scientific">Kouleothrix aurantiaca</name>
    <dbReference type="NCBI Taxonomy" id="186479"/>
    <lineage>
        <taxon>Bacteria</taxon>
        <taxon>Bacillati</taxon>
        <taxon>Chloroflexota</taxon>
        <taxon>Chloroflexia</taxon>
        <taxon>Chloroflexales</taxon>
        <taxon>Roseiflexineae</taxon>
        <taxon>Roseiflexaceae</taxon>
        <taxon>Kouleothrix</taxon>
    </lineage>
</organism>
<comment type="caution">
    <text evidence="1">The sequence shown here is derived from an EMBL/GenBank/DDBJ whole genome shotgun (WGS) entry which is preliminary data.</text>
</comment>
<keyword evidence="2" id="KW-1185">Reference proteome</keyword>
<protein>
    <submittedName>
        <fullName evidence="1">Uncharacterized protein</fullName>
    </submittedName>
</protein>
<proteinExistence type="predicted"/>